<feature type="transmembrane region" description="Helical" evidence="8">
    <location>
        <begin position="85"/>
        <end position="107"/>
    </location>
</feature>
<keyword evidence="5" id="KW-0029">Amino-acid transport</keyword>
<dbReference type="PANTHER" id="PTHR43495:SF2">
    <property type="entry name" value="D-SERINE_D-ALANINE_GLYCINE TRANSPORTER"/>
    <property type="match status" value="1"/>
</dbReference>
<dbReference type="STRING" id="1423734.FC83_GL001265"/>
<keyword evidence="7 8" id="KW-0472">Membrane</keyword>
<comment type="caution">
    <text evidence="10">The sequence shown here is derived from an EMBL/GenBank/DDBJ whole genome shotgun (WGS) entry which is preliminary data.</text>
</comment>
<name>X0PR16_9LACO</name>
<dbReference type="PIRSF" id="PIRSF006060">
    <property type="entry name" value="AA_transporter"/>
    <property type="match status" value="1"/>
</dbReference>
<dbReference type="AlphaFoldDB" id="X0PR16"/>
<feature type="transmembrane region" description="Helical" evidence="8">
    <location>
        <begin position="204"/>
        <end position="225"/>
    </location>
</feature>
<keyword evidence="11" id="KW-1185">Reference proteome</keyword>
<keyword evidence="2" id="KW-0813">Transport</keyword>
<dbReference type="OrthoDB" id="9780162at2"/>
<evidence type="ECO:0000256" key="3">
    <source>
        <dbReference type="ARBA" id="ARBA00022475"/>
    </source>
</evidence>
<dbReference type="FunFam" id="1.20.1740.10:FF:000001">
    <property type="entry name" value="Amino acid permease"/>
    <property type="match status" value="1"/>
</dbReference>
<feature type="transmembrane region" description="Helical" evidence="8">
    <location>
        <begin position="156"/>
        <end position="178"/>
    </location>
</feature>
<comment type="subcellular location">
    <subcellularLocation>
        <location evidence="1">Cell membrane</location>
        <topology evidence="1">Multi-pass membrane protein</topology>
    </subcellularLocation>
</comment>
<evidence type="ECO:0000256" key="4">
    <source>
        <dbReference type="ARBA" id="ARBA00022692"/>
    </source>
</evidence>
<dbReference type="RefSeq" id="WP_035453214.1">
    <property type="nucleotide sequence ID" value="NZ_AZGA01000016.1"/>
</dbReference>
<evidence type="ECO:0000256" key="1">
    <source>
        <dbReference type="ARBA" id="ARBA00004651"/>
    </source>
</evidence>
<dbReference type="EMBL" id="AZGA01000016">
    <property type="protein sequence ID" value="KRM35137.1"/>
    <property type="molecule type" value="Genomic_DNA"/>
</dbReference>
<organism evidence="10 11">
    <name type="scientific">Agrilactobacillus composti DSM 18527 = JCM 14202</name>
    <dbReference type="NCBI Taxonomy" id="1423734"/>
    <lineage>
        <taxon>Bacteria</taxon>
        <taxon>Bacillati</taxon>
        <taxon>Bacillota</taxon>
        <taxon>Bacilli</taxon>
        <taxon>Lactobacillales</taxon>
        <taxon>Lactobacillaceae</taxon>
        <taxon>Agrilactobacillus</taxon>
    </lineage>
</organism>
<dbReference type="PANTHER" id="PTHR43495">
    <property type="entry name" value="GABA PERMEASE"/>
    <property type="match status" value="1"/>
</dbReference>
<proteinExistence type="predicted"/>
<dbReference type="PROSITE" id="PS00218">
    <property type="entry name" value="AMINO_ACID_PERMEASE_1"/>
    <property type="match status" value="1"/>
</dbReference>
<evidence type="ECO:0000256" key="6">
    <source>
        <dbReference type="ARBA" id="ARBA00022989"/>
    </source>
</evidence>
<dbReference type="GO" id="GO:0005886">
    <property type="term" value="C:plasma membrane"/>
    <property type="evidence" value="ECO:0007669"/>
    <property type="project" value="UniProtKB-SubCell"/>
</dbReference>
<dbReference type="InterPro" id="IPR004841">
    <property type="entry name" value="AA-permease/SLC12A_dom"/>
</dbReference>
<dbReference type="eggNOG" id="COG1113">
    <property type="taxonomic scope" value="Bacteria"/>
</dbReference>
<feature type="transmembrane region" description="Helical" evidence="8">
    <location>
        <begin position="288"/>
        <end position="313"/>
    </location>
</feature>
<dbReference type="InterPro" id="IPR004840">
    <property type="entry name" value="Amino_acid_permease_CS"/>
</dbReference>
<sequence length="461" mass="51293">MIQHKDEPELERNLKNRHVQLIAIGGTIGTGLFLGSGKAIHYAGPSIILAYFITGVVCFFLMRALGELLLSNLKYHSYVEFIREYLGETAGFVAGWTYWFCWVAIAMSEITAVGVYVRYWFPNVPQWLPGLCLLGILLALNLITVAAFGETEFWFALIKIVAILLLITVGMFMIFTHFKTSVGHAEFSNIVDYGGFFPQGIRGFLFSFQMVVFSFVGVELVGLTASETKDPETVLPKAINSIPIRIILFYVGALFVIISIFPWNRVLPDQSPFVLVFENVGIRAAADIINFVVITAAASACNSSIFSTGRMLFSLTYDTKSKILKPLGRLSRQHVPATALNFSAIVIAFAVLLNIIIPESVFTFITSIATTSFLFIWGSIIVTHMRYRRTKLAQHSLFKAPLFPLTDVLVLLFLAGVLVVLLINRDTIPATIASLTWLVLMTILGRRHTKVLEKEQLGSEE</sequence>
<dbReference type="GO" id="GO:0006865">
    <property type="term" value="P:amino acid transport"/>
    <property type="evidence" value="ECO:0007669"/>
    <property type="project" value="UniProtKB-KW"/>
</dbReference>
<evidence type="ECO:0000313" key="11">
    <source>
        <dbReference type="Proteomes" id="UP000051236"/>
    </source>
</evidence>
<protein>
    <submittedName>
        <fullName evidence="10">Amino acid transport protein</fullName>
    </submittedName>
</protein>
<feature type="transmembrane region" description="Helical" evidence="8">
    <location>
        <begin position="246"/>
        <end position="263"/>
    </location>
</feature>
<feature type="transmembrane region" description="Helical" evidence="8">
    <location>
        <begin position="127"/>
        <end position="149"/>
    </location>
</feature>
<dbReference type="PATRIC" id="fig|1423734.3.peg.1278"/>
<evidence type="ECO:0000256" key="5">
    <source>
        <dbReference type="ARBA" id="ARBA00022970"/>
    </source>
</evidence>
<evidence type="ECO:0000259" key="9">
    <source>
        <dbReference type="Pfam" id="PF00324"/>
    </source>
</evidence>
<gene>
    <name evidence="10" type="ORF">FC83_GL001265</name>
</gene>
<evidence type="ECO:0000256" key="2">
    <source>
        <dbReference type="ARBA" id="ARBA00022448"/>
    </source>
</evidence>
<keyword evidence="6 8" id="KW-1133">Transmembrane helix</keyword>
<keyword evidence="3" id="KW-1003">Cell membrane</keyword>
<feature type="transmembrane region" description="Helical" evidence="8">
    <location>
        <begin position="402"/>
        <end position="422"/>
    </location>
</feature>
<dbReference type="GO" id="GO:0055085">
    <property type="term" value="P:transmembrane transport"/>
    <property type="evidence" value="ECO:0007669"/>
    <property type="project" value="InterPro"/>
</dbReference>
<feature type="transmembrane region" description="Helical" evidence="8">
    <location>
        <begin position="362"/>
        <end position="382"/>
    </location>
</feature>
<keyword evidence="4 8" id="KW-0812">Transmembrane</keyword>
<evidence type="ECO:0000256" key="7">
    <source>
        <dbReference type="ARBA" id="ARBA00023136"/>
    </source>
</evidence>
<feature type="transmembrane region" description="Helical" evidence="8">
    <location>
        <begin position="428"/>
        <end position="445"/>
    </location>
</feature>
<feature type="transmembrane region" description="Helical" evidence="8">
    <location>
        <begin position="46"/>
        <end position="65"/>
    </location>
</feature>
<accession>X0PR16</accession>
<feature type="transmembrane region" description="Helical" evidence="8">
    <location>
        <begin position="334"/>
        <end position="356"/>
    </location>
</feature>
<evidence type="ECO:0000256" key="8">
    <source>
        <dbReference type="SAM" id="Phobius"/>
    </source>
</evidence>
<evidence type="ECO:0000313" key="10">
    <source>
        <dbReference type="EMBL" id="KRM35137.1"/>
    </source>
</evidence>
<dbReference type="Proteomes" id="UP000051236">
    <property type="component" value="Unassembled WGS sequence"/>
</dbReference>
<feature type="domain" description="Amino acid permease/ SLC12A" evidence="9">
    <location>
        <begin position="18"/>
        <end position="428"/>
    </location>
</feature>
<dbReference type="Gene3D" id="1.20.1740.10">
    <property type="entry name" value="Amino acid/polyamine transporter I"/>
    <property type="match status" value="1"/>
</dbReference>
<reference evidence="10 11" key="1">
    <citation type="journal article" date="2015" name="Genome Announc.">
        <title>Expanding the biotechnology potential of lactobacilli through comparative genomics of 213 strains and associated genera.</title>
        <authorList>
            <person name="Sun Z."/>
            <person name="Harris H.M."/>
            <person name="McCann A."/>
            <person name="Guo C."/>
            <person name="Argimon S."/>
            <person name="Zhang W."/>
            <person name="Yang X."/>
            <person name="Jeffery I.B."/>
            <person name="Cooney J.C."/>
            <person name="Kagawa T.F."/>
            <person name="Liu W."/>
            <person name="Song Y."/>
            <person name="Salvetti E."/>
            <person name="Wrobel A."/>
            <person name="Rasinkangas P."/>
            <person name="Parkhill J."/>
            <person name="Rea M.C."/>
            <person name="O'Sullivan O."/>
            <person name="Ritari J."/>
            <person name="Douillard F.P."/>
            <person name="Paul Ross R."/>
            <person name="Yang R."/>
            <person name="Briner A.E."/>
            <person name="Felis G.E."/>
            <person name="de Vos W.M."/>
            <person name="Barrangou R."/>
            <person name="Klaenhammer T.R."/>
            <person name="Caufield P.W."/>
            <person name="Cui Y."/>
            <person name="Zhang H."/>
            <person name="O'Toole P.W."/>
        </authorList>
    </citation>
    <scope>NUCLEOTIDE SEQUENCE [LARGE SCALE GENOMIC DNA]</scope>
    <source>
        <strain evidence="10 11">DSM 18527</strain>
    </source>
</reference>
<dbReference type="Pfam" id="PF00324">
    <property type="entry name" value="AA_permease"/>
    <property type="match status" value="1"/>
</dbReference>
<feature type="transmembrane region" description="Helical" evidence="8">
    <location>
        <begin position="21"/>
        <end position="40"/>
    </location>
</feature>